<keyword evidence="4" id="KW-0493">Microtubule</keyword>
<evidence type="ECO:0000256" key="1">
    <source>
        <dbReference type="ARBA" id="ARBA00004245"/>
    </source>
</evidence>
<dbReference type="EMBL" id="LT160021">
    <property type="protein sequence ID" value="CXH79805.1"/>
    <property type="molecule type" value="Genomic_DNA"/>
</dbReference>
<dbReference type="Gene3D" id="3.30.70.330">
    <property type="match status" value="1"/>
</dbReference>
<dbReference type="Proteomes" id="UP000219974">
    <property type="component" value="Chromosome 1"/>
</dbReference>
<dbReference type="PANTHER" id="PTHR40412:SF1">
    <property type="entry name" value="SF-ASSEMBLIN"/>
    <property type="match status" value="1"/>
</dbReference>
<dbReference type="VEuPathDB" id="PlasmoDB:PBANKA_0101900"/>
<evidence type="ECO:0000313" key="10">
    <source>
        <dbReference type="EMBL" id="SCO58770.1"/>
    </source>
</evidence>
<dbReference type="Proteomes" id="UP000219860">
    <property type="component" value="Chromosome 1"/>
</dbReference>
<dbReference type="GO" id="GO:0003676">
    <property type="term" value="F:nucleic acid binding"/>
    <property type="evidence" value="ECO:0007669"/>
    <property type="project" value="InterPro"/>
</dbReference>
<dbReference type="InterPro" id="IPR035979">
    <property type="entry name" value="RBD_domain_sf"/>
</dbReference>
<comment type="similarity">
    <text evidence="2">Belongs to the SF-assemblin family.</text>
</comment>
<proteinExistence type="inferred from homology"/>
<comment type="subcellular location">
    <subcellularLocation>
        <location evidence="1">Cytoplasm</location>
        <location evidence="1">Cytoskeleton</location>
    </subcellularLocation>
</comment>
<dbReference type="Proteomes" id="UP000069549">
    <property type="component" value="Chromosome 1"/>
</dbReference>
<accession>A0A0Y9T7S6</accession>
<dbReference type="OrthoDB" id="372799at2759"/>
<dbReference type="EMBL" id="LT608265">
    <property type="protein sequence ID" value="SCO58770.1"/>
    <property type="molecule type" value="Genomic_DNA"/>
</dbReference>
<dbReference type="EMBL" id="LT614627">
    <property type="protein sequence ID" value="SCN21525.1"/>
    <property type="molecule type" value="Genomic_DNA"/>
</dbReference>
<evidence type="ECO:0000313" key="14">
    <source>
        <dbReference type="Proteomes" id="UP000219974"/>
    </source>
</evidence>
<dbReference type="InterPro" id="IPR008374">
    <property type="entry name" value="SF_assemblin/giardin_b"/>
</dbReference>
<protein>
    <recommendedName>
        <fullName evidence="17">RNA-binding protein</fullName>
    </recommendedName>
</protein>
<evidence type="ECO:0008006" key="17">
    <source>
        <dbReference type="Google" id="ProtNLM"/>
    </source>
</evidence>
<evidence type="ECO:0000313" key="11">
    <source>
        <dbReference type="EMBL" id="SCO58797.1"/>
    </source>
</evidence>
<dbReference type="EMBL" id="LT608137">
    <property type="protein sequence ID" value="SCM18984.1"/>
    <property type="molecule type" value="Genomic_DNA"/>
</dbReference>
<dbReference type="Proteomes" id="UP000220214">
    <property type="component" value="Chromosome 1"/>
</dbReference>
<dbReference type="SUPFAM" id="SSF54928">
    <property type="entry name" value="RNA-binding domain, RBD"/>
    <property type="match status" value="1"/>
</dbReference>
<evidence type="ECO:0000256" key="4">
    <source>
        <dbReference type="ARBA" id="ARBA00022701"/>
    </source>
</evidence>
<reference evidence="7 12" key="1">
    <citation type="submission" date="2016-02" db="EMBL/GenBank/DDBJ databases">
        <authorList>
            <consortium name="Pathogen Informatics"/>
        </authorList>
    </citation>
    <scope>NUCLEOTIDE SEQUENCE [LARGE SCALE GENOMIC DNA]</scope>
    <source>
        <strain evidence="7 12">K173</strain>
        <strain evidence="8 16">NK65 ny</strain>
        <strain evidence="9 15">NK65e</strain>
        <strain evidence="11 13">SP11 Antwerpcl1</strain>
        <strain evidence="10 14">SP11 RLL</strain>
    </source>
</reference>
<evidence type="ECO:0000313" key="16">
    <source>
        <dbReference type="Proteomes" id="UP000516480"/>
    </source>
</evidence>
<name>A0A0Y9T7S6_PLABE</name>
<evidence type="ECO:0000256" key="6">
    <source>
        <dbReference type="ARBA" id="ARBA00023212"/>
    </source>
</evidence>
<keyword evidence="3" id="KW-0963">Cytoplasm</keyword>
<keyword evidence="6" id="KW-0206">Cytoskeleton</keyword>
<keyword evidence="5" id="KW-0175">Coiled coil</keyword>
<evidence type="ECO:0000313" key="13">
    <source>
        <dbReference type="Proteomes" id="UP000219860"/>
    </source>
</evidence>
<dbReference type="Proteomes" id="UP000516480">
    <property type="component" value="Chromosome 1"/>
</dbReference>
<dbReference type="OMA" id="NCNMCNI"/>
<evidence type="ECO:0000313" key="8">
    <source>
        <dbReference type="EMBL" id="SCM18984.1"/>
    </source>
</evidence>
<dbReference type="GO" id="GO:0005874">
    <property type="term" value="C:microtubule"/>
    <property type="evidence" value="ECO:0007669"/>
    <property type="project" value="UniProtKB-KW"/>
</dbReference>
<evidence type="ECO:0000313" key="9">
    <source>
        <dbReference type="EMBL" id="SCN21525.1"/>
    </source>
</evidence>
<evidence type="ECO:0000313" key="15">
    <source>
        <dbReference type="Proteomes" id="UP000220214"/>
    </source>
</evidence>
<evidence type="ECO:0000313" key="7">
    <source>
        <dbReference type="EMBL" id="CXH79805.1"/>
    </source>
</evidence>
<sequence>MENDRRNNPQEHVDMNGGFNNLNYYNNNANELNIGNCMNPGYYGVYEEQNNNFNMNTNNTSMYINEESFKNNQNTNNSTMYNNFNMNNSNYNESNYNNYSNYGANYISNNMNNTSNMNNINNTSNMNNINNTSNMNNINNTNNMNNINNTSNSGYNNIANITPNYYQSDQYILNKKNAKILYIYNVTNEYSDENFIYSLCSIYGSVDTVSYIKGKNVFIVKFGSADDALNGYKNLPTHFKDFQYELRNESKKISYFSEKANSHKYISPNFSEKKFLSLSSEKREKIMSIKQKELLRKCKEKLNEYINMFNNKNITEDEKNKLQTLIDHIKARIHVLNNRCDNANFGGMQNQYLINNYNNTYESNINTNNISVSGNNLNISNNINYNNSSIYAEGSTTIKINSLNNIQNNEDLSNYIIQNNSIFLNEHISYLSLFTFGEKYAIIKYSSQNAAKTVFNNCNMCNINAEFVPDDNGNQQGI</sequence>
<evidence type="ECO:0000313" key="12">
    <source>
        <dbReference type="Proteomes" id="UP000069549"/>
    </source>
</evidence>
<evidence type="ECO:0000256" key="5">
    <source>
        <dbReference type="ARBA" id="ARBA00023054"/>
    </source>
</evidence>
<dbReference type="AlphaFoldDB" id="A0A0Y9T7S6"/>
<organism evidence="7 12">
    <name type="scientific">Plasmodium berghei</name>
    <dbReference type="NCBI Taxonomy" id="5821"/>
    <lineage>
        <taxon>Eukaryota</taxon>
        <taxon>Sar</taxon>
        <taxon>Alveolata</taxon>
        <taxon>Apicomplexa</taxon>
        <taxon>Aconoidasida</taxon>
        <taxon>Haemosporida</taxon>
        <taxon>Plasmodiidae</taxon>
        <taxon>Plasmodium</taxon>
        <taxon>Plasmodium (Vinckeia)</taxon>
    </lineage>
</organism>
<dbReference type="PANTHER" id="PTHR40412">
    <property type="entry name" value="SF-ASSEMBLIN"/>
    <property type="match status" value="1"/>
</dbReference>
<dbReference type="EMBL" id="LT608249">
    <property type="protein sequence ID" value="SCO58797.1"/>
    <property type="molecule type" value="Genomic_DNA"/>
</dbReference>
<evidence type="ECO:0000256" key="3">
    <source>
        <dbReference type="ARBA" id="ARBA00022490"/>
    </source>
</evidence>
<dbReference type="InterPro" id="IPR012677">
    <property type="entry name" value="Nucleotide-bd_a/b_plait_sf"/>
</dbReference>
<evidence type="ECO:0000256" key="2">
    <source>
        <dbReference type="ARBA" id="ARBA00005678"/>
    </source>
</evidence>
<dbReference type="GO" id="GO:0005200">
    <property type="term" value="F:structural constituent of cytoskeleton"/>
    <property type="evidence" value="ECO:0007669"/>
    <property type="project" value="InterPro"/>
</dbReference>
<gene>
    <name evidence="7" type="ORF">PBK173_000006800</name>
    <name evidence="9" type="ORF">PBNK65E_000006500</name>
    <name evidence="8" type="ORF">PBNK65NY_000006500</name>
    <name evidence="11" type="ORF">PBSP11A_000006500</name>
    <name evidence="10" type="ORF">PBSP11RLL_000006500</name>
</gene>